<dbReference type="InterPro" id="IPR005202">
    <property type="entry name" value="TF_GRAS"/>
</dbReference>
<protein>
    <submittedName>
        <fullName evidence="4">Uncharacterized protein</fullName>
    </submittedName>
</protein>
<keyword evidence="5" id="KW-1185">Reference proteome</keyword>
<keyword evidence="2" id="KW-0804">Transcription</keyword>
<evidence type="ECO:0000313" key="5">
    <source>
        <dbReference type="Proteomes" id="UP001152523"/>
    </source>
</evidence>
<comment type="caution">
    <text evidence="4">The sequence shown here is derived from an EMBL/GenBank/DDBJ whole genome shotgun (WGS) entry which is preliminary data.</text>
</comment>
<name>A0AAV0GKH5_9ASTE</name>
<evidence type="ECO:0000256" key="3">
    <source>
        <dbReference type="PROSITE-ProRule" id="PRU01191"/>
    </source>
</evidence>
<dbReference type="Pfam" id="PF03514">
    <property type="entry name" value="GRAS"/>
    <property type="match status" value="1"/>
</dbReference>
<evidence type="ECO:0000256" key="1">
    <source>
        <dbReference type="ARBA" id="ARBA00023015"/>
    </source>
</evidence>
<proteinExistence type="inferred from homology"/>
<evidence type="ECO:0000256" key="2">
    <source>
        <dbReference type="ARBA" id="ARBA00023163"/>
    </source>
</evidence>
<organism evidence="4 5">
    <name type="scientific">Cuscuta epithymum</name>
    <dbReference type="NCBI Taxonomy" id="186058"/>
    <lineage>
        <taxon>Eukaryota</taxon>
        <taxon>Viridiplantae</taxon>
        <taxon>Streptophyta</taxon>
        <taxon>Embryophyta</taxon>
        <taxon>Tracheophyta</taxon>
        <taxon>Spermatophyta</taxon>
        <taxon>Magnoliopsida</taxon>
        <taxon>eudicotyledons</taxon>
        <taxon>Gunneridae</taxon>
        <taxon>Pentapetalae</taxon>
        <taxon>asterids</taxon>
        <taxon>lamiids</taxon>
        <taxon>Solanales</taxon>
        <taxon>Convolvulaceae</taxon>
        <taxon>Cuscuteae</taxon>
        <taxon>Cuscuta</taxon>
        <taxon>Cuscuta subgen. Cuscuta</taxon>
    </lineage>
</organism>
<evidence type="ECO:0000313" key="4">
    <source>
        <dbReference type="EMBL" id="CAH9148422.1"/>
    </source>
</evidence>
<comment type="caution">
    <text evidence="3">Lacks conserved residue(s) required for the propagation of feature annotation.</text>
</comment>
<accession>A0AAV0GKH5</accession>
<dbReference type="AlphaFoldDB" id="A0AAV0GKH5"/>
<keyword evidence="1" id="KW-0805">Transcription regulation</keyword>
<feature type="short sequence motif" description="VHIID" evidence="3">
    <location>
        <begin position="342"/>
        <end position="346"/>
    </location>
</feature>
<dbReference type="PROSITE" id="PS50985">
    <property type="entry name" value="GRAS"/>
    <property type="match status" value="1"/>
</dbReference>
<comment type="similarity">
    <text evidence="3">Belongs to the GRAS family.</text>
</comment>
<reference evidence="4" key="1">
    <citation type="submission" date="2022-07" db="EMBL/GenBank/DDBJ databases">
        <authorList>
            <person name="Macas J."/>
            <person name="Novak P."/>
            <person name="Neumann P."/>
        </authorList>
    </citation>
    <scope>NUCLEOTIDE SEQUENCE</scope>
</reference>
<gene>
    <name evidence="4" type="ORF">CEPIT_LOCUS44496</name>
</gene>
<feature type="region of interest" description="SAW" evidence="3">
    <location>
        <begin position="533"/>
        <end position="609"/>
    </location>
</feature>
<dbReference type="Proteomes" id="UP001152523">
    <property type="component" value="Unassembled WGS sequence"/>
</dbReference>
<dbReference type="EMBL" id="CAMAPF010001174">
    <property type="protein sequence ID" value="CAH9148422.1"/>
    <property type="molecule type" value="Genomic_DNA"/>
</dbReference>
<dbReference type="PANTHER" id="PTHR31636">
    <property type="entry name" value="OSJNBA0084A10.13 PROTEIN-RELATED"/>
    <property type="match status" value="1"/>
</dbReference>
<sequence length="611" mass="68527">MDNGVRKHVPNDPAASNSDPVLNYISQILLEEEEEKESIDGFFDATALRAAEYSFYEALHGNITSLPFYSNAGRGSGHGVDAIVNPGELESSCVTNESLPDLAIQLSSASPNSGLRGFSSYSFDSAIMSSLRATSRIRNVFGGNDDTESILELQRVMEEAAAGRGKKHHYCPQENELEERSSKQSAVYEEVNLSRVFDKVLLCCDEEEDGPSRVGQKGGRRHYSRKRGDNCEIVVDVVSLLTSCAQPINDGDYRGAQAELKKIRQNSSPTGNADQRLAHIYADALEARLTGTHTRVYQPISPKSLIVSELAKSDMTEWPIMRMSVFFSNTMIYEAASRCSSLHIIDFGILHGIQWPTLIRDLSKRRGGPPRLRITGIELPQPGFRPSQMLAETGLRLENFCKCFGVPFKFNALTAQHWEAIKIDDLKLVSGGEMIAVNCNIRFEHLLDETVVAGYNPKDEVLNLIREVNPDIYVQTVESGGYNSPFFLPRFQESLLFFSGIFDACEAFLPHNHPQRLSLEQEFLGRDIMNVIACEGIERIKRPETYKQWQSRILRAGFKPFPLKPRLFKKLIAKARASYHHNDFIFIEDGIWILQGWKGRVFIGSSCWVAA</sequence>